<evidence type="ECO:0000313" key="5">
    <source>
        <dbReference type="EMBL" id="MFD1383572.1"/>
    </source>
</evidence>
<dbReference type="EMBL" id="JBHTMN010000011">
    <property type="protein sequence ID" value="MFD1383572.1"/>
    <property type="molecule type" value="Genomic_DNA"/>
</dbReference>
<evidence type="ECO:0000256" key="1">
    <source>
        <dbReference type="ARBA" id="ARBA00023015"/>
    </source>
</evidence>
<dbReference type="InterPro" id="IPR028082">
    <property type="entry name" value="Peripla_BP_I"/>
</dbReference>
<accession>A0ABW4B0J6</accession>
<dbReference type="PANTHER" id="PTHR30146:SF109">
    <property type="entry name" value="HTH-TYPE TRANSCRIPTIONAL REGULATOR GALS"/>
    <property type="match status" value="1"/>
</dbReference>
<gene>
    <name evidence="5" type="ORF">ACFQ45_09350</name>
</gene>
<name>A0ABW4B0J6_9GAMM</name>
<dbReference type="GO" id="GO:0003677">
    <property type="term" value="F:DNA binding"/>
    <property type="evidence" value="ECO:0007669"/>
    <property type="project" value="UniProtKB-KW"/>
</dbReference>
<dbReference type="RefSeq" id="WP_377366971.1">
    <property type="nucleotide sequence ID" value="NZ_JBHTMN010000011.1"/>
</dbReference>
<dbReference type="PANTHER" id="PTHR30146">
    <property type="entry name" value="LACI-RELATED TRANSCRIPTIONAL REPRESSOR"/>
    <property type="match status" value="1"/>
</dbReference>
<dbReference type="Proteomes" id="UP001597059">
    <property type="component" value="Unassembled WGS sequence"/>
</dbReference>
<dbReference type="Pfam" id="PF00356">
    <property type="entry name" value="LacI"/>
    <property type="match status" value="1"/>
</dbReference>
<dbReference type="Pfam" id="PF13377">
    <property type="entry name" value="Peripla_BP_3"/>
    <property type="match status" value="1"/>
</dbReference>
<keyword evidence="6" id="KW-1185">Reference proteome</keyword>
<dbReference type="Gene3D" id="3.40.50.2300">
    <property type="match status" value="2"/>
</dbReference>
<dbReference type="InterPro" id="IPR046335">
    <property type="entry name" value="LacI/GalR-like_sensor"/>
</dbReference>
<evidence type="ECO:0000259" key="4">
    <source>
        <dbReference type="PROSITE" id="PS50932"/>
    </source>
</evidence>
<evidence type="ECO:0000256" key="3">
    <source>
        <dbReference type="ARBA" id="ARBA00023163"/>
    </source>
</evidence>
<dbReference type="SMART" id="SM00354">
    <property type="entry name" value="HTH_LACI"/>
    <property type="match status" value="1"/>
</dbReference>
<dbReference type="CDD" id="cd06267">
    <property type="entry name" value="PBP1_LacI_sugar_binding-like"/>
    <property type="match status" value="1"/>
</dbReference>
<sequence>MKKPSIKDVAQHAGVSTATVSNVFSGRKPVNDDLKDRVRAAAEQLGYQANRAASQLRSQRNHVVAVLVPNLTDTFFAKIISNLENLAFSQGYDVIVASSHDRLDVEESRIKALLRWQPAGMIAIPCSGELPASIAALKETSPVVMVDRVSVEGCPFDTVTIDNYQSGVDAGQFLADQGHQKVLIAASNLDHPPIQNRAQGCFDTVQKLGGHCEILALGSDLDEGAKVVGDWLDNNEPPTAIFGLTNVTTLSVLTAMADRGIRVCDHISVVAHDDYAWMSARSASLTVMQQPVDDIAKTAWQRLIDRIESDGVNHAPQSSVLEAHLVKRKSVKNLKGGM</sequence>
<dbReference type="SUPFAM" id="SSF47413">
    <property type="entry name" value="lambda repressor-like DNA-binding domains"/>
    <property type="match status" value="1"/>
</dbReference>
<dbReference type="InterPro" id="IPR000843">
    <property type="entry name" value="HTH_LacI"/>
</dbReference>
<evidence type="ECO:0000256" key="2">
    <source>
        <dbReference type="ARBA" id="ARBA00023125"/>
    </source>
</evidence>
<proteinExistence type="predicted"/>
<keyword evidence="2 5" id="KW-0238">DNA-binding</keyword>
<dbReference type="CDD" id="cd01392">
    <property type="entry name" value="HTH_LacI"/>
    <property type="match status" value="1"/>
</dbReference>
<keyword evidence="3" id="KW-0804">Transcription</keyword>
<protein>
    <submittedName>
        <fullName evidence="5">LacI family DNA-binding transcriptional regulator</fullName>
    </submittedName>
</protein>
<feature type="domain" description="HTH lacI-type" evidence="4">
    <location>
        <begin position="4"/>
        <end position="58"/>
    </location>
</feature>
<dbReference type="SUPFAM" id="SSF53822">
    <property type="entry name" value="Periplasmic binding protein-like I"/>
    <property type="match status" value="1"/>
</dbReference>
<comment type="caution">
    <text evidence="5">The sequence shown here is derived from an EMBL/GenBank/DDBJ whole genome shotgun (WGS) entry which is preliminary data.</text>
</comment>
<organism evidence="5 6">
    <name type="scientific">Rhodanobacter aciditrophus</name>
    <dbReference type="NCBI Taxonomy" id="1623218"/>
    <lineage>
        <taxon>Bacteria</taxon>
        <taxon>Pseudomonadati</taxon>
        <taxon>Pseudomonadota</taxon>
        <taxon>Gammaproteobacteria</taxon>
        <taxon>Lysobacterales</taxon>
        <taxon>Rhodanobacteraceae</taxon>
        <taxon>Rhodanobacter</taxon>
    </lineage>
</organism>
<dbReference type="PROSITE" id="PS50932">
    <property type="entry name" value="HTH_LACI_2"/>
    <property type="match status" value="1"/>
</dbReference>
<reference evidence="6" key="1">
    <citation type="journal article" date="2019" name="Int. J. Syst. Evol. Microbiol.">
        <title>The Global Catalogue of Microorganisms (GCM) 10K type strain sequencing project: providing services to taxonomists for standard genome sequencing and annotation.</title>
        <authorList>
            <consortium name="The Broad Institute Genomics Platform"/>
            <consortium name="The Broad Institute Genome Sequencing Center for Infectious Disease"/>
            <person name="Wu L."/>
            <person name="Ma J."/>
        </authorList>
    </citation>
    <scope>NUCLEOTIDE SEQUENCE [LARGE SCALE GENOMIC DNA]</scope>
    <source>
        <strain evidence="6">JCM 30774</strain>
    </source>
</reference>
<dbReference type="Gene3D" id="1.10.260.40">
    <property type="entry name" value="lambda repressor-like DNA-binding domains"/>
    <property type="match status" value="1"/>
</dbReference>
<keyword evidence="1" id="KW-0805">Transcription regulation</keyword>
<evidence type="ECO:0000313" key="6">
    <source>
        <dbReference type="Proteomes" id="UP001597059"/>
    </source>
</evidence>
<dbReference type="InterPro" id="IPR010982">
    <property type="entry name" value="Lambda_DNA-bd_dom_sf"/>
</dbReference>